<dbReference type="Gene3D" id="1.20.1250.20">
    <property type="entry name" value="MFS general substrate transporter like domains"/>
    <property type="match status" value="2"/>
</dbReference>
<dbReference type="InterPro" id="IPR020846">
    <property type="entry name" value="MFS_dom"/>
</dbReference>
<evidence type="ECO:0000256" key="2">
    <source>
        <dbReference type="ARBA" id="ARBA00022692"/>
    </source>
</evidence>
<dbReference type="GeneTree" id="ENSGT00940000160959"/>
<dbReference type="PROSITE" id="PS50850">
    <property type="entry name" value="MFS"/>
    <property type="match status" value="1"/>
</dbReference>
<feature type="transmembrane region" description="Helical" evidence="6">
    <location>
        <begin position="354"/>
        <end position="377"/>
    </location>
</feature>
<dbReference type="InParanoid" id="A0A3Q1FB18"/>
<evidence type="ECO:0000256" key="1">
    <source>
        <dbReference type="ARBA" id="ARBA00004141"/>
    </source>
</evidence>
<dbReference type="GO" id="GO:0022857">
    <property type="term" value="F:transmembrane transporter activity"/>
    <property type="evidence" value="ECO:0007669"/>
    <property type="project" value="InterPro"/>
</dbReference>
<accession>A0A3Q1FB18</accession>
<sequence>MCTLLDVLTLHGHGKNMHFLLSSVSLSHRWTGLVSVFNRVQTAAQVYYKLFSLWSACLVLFLSKDVRTTPSPPVRGIRPGLTILSVLFLSQWDLVCGQYWLVPVEEVCFILGVLTGCLGLGYAADRLGRSKTLLTSLTLSVVFGVLVCVSPYPSIFIVMRFCLAAASAGVYLTLYITRLELCEPSLRLVVTMMAGLMTVAGELLLLAVALGCQSWRGLLGAGAAPLTLFLSYGYECVCVFLDSEPAPSSRPHLSFPELFHSRNIWKNMCVLGFTSFISHGISHCYSSFRGDVRGTAPSFYWTYLLSVCAGGGAWLLLWATVDRCGRRGILLLSMTMTGLASLILLGLMEYLSETAITVFSVLGLFSSQATASLCILFTAEIMPTIIRGTGVGAVLALGCVGRLSSPLMDLRNHYGYFLHHVVYSSLALLAVLSILLLPESKRKPLPQTLADGEQYRRPPLGRRRRDNVPLLATPNPET</sequence>
<dbReference type="AlphaFoldDB" id="A0A3Q1FB18"/>
<name>A0A3Q1FB18_9TELE</name>
<keyword evidence="9" id="KW-1185">Reference proteome</keyword>
<evidence type="ECO:0000313" key="9">
    <source>
        <dbReference type="Proteomes" id="UP000257200"/>
    </source>
</evidence>
<reference evidence="8" key="1">
    <citation type="submission" date="2025-08" db="UniProtKB">
        <authorList>
            <consortium name="Ensembl"/>
        </authorList>
    </citation>
    <scope>IDENTIFICATION</scope>
</reference>
<proteinExistence type="predicted"/>
<dbReference type="SUPFAM" id="SSF103473">
    <property type="entry name" value="MFS general substrate transporter"/>
    <property type="match status" value="1"/>
</dbReference>
<evidence type="ECO:0000256" key="5">
    <source>
        <dbReference type="SAM" id="MobiDB-lite"/>
    </source>
</evidence>
<feature type="transmembrane region" description="Helical" evidence="6">
    <location>
        <begin position="222"/>
        <end position="243"/>
    </location>
</feature>
<reference evidence="8" key="2">
    <citation type="submission" date="2025-09" db="UniProtKB">
        <authorList>
            <consortium name="Ensembl"/>
        </authorList>
    </citation>
    <scope>IDENTIFICATION</scope>
</reference>
<evidence type="ECO:0000256" key="4">
    <source>
        <dbReference type="ARBA" id="ARBA00023136"/>
    </source>
</evidence>
<keyword evidence="3 6" id="KW-1133">Transmembrane helix</keyword>
<dbReference type="PANTHER" id="PTHR24064">
    <property type="entry name" value="SOLUTE CARRIER FAMILY 22 MEMBER"/>
    <property type="match status" value="1"/>
</dbReference>
<evidence type="ECO:0000313" key="8">
    <source>
        <dbReference type="Ensembl" id="ENSAPOP00000013499.1"/>
    </source>
</evidence>
<dbReference type="Proteomes" id="UP000257200">
    <property type="component" value="Unplaced"/>
</dbReference>
<dbReference type="Ensembl" id="ENSAPOT00000021681.1">
    <property type="protein sequence ID" value="ENSAPOP00000013499.1"/>
    <property type="gene ID" value="ENSAPOG00000016331.1"/>
</dbReference>
<evidence type="ECO:0000256" key="3">
    <source>
        <dbReference type="ARBA" id="ARBA00022989"/>
    </source>
</evidence>
<evidence type="ECO:0000256" key="6">
    <source>
        <dbReference type="SAM" id="Phobius"/>
    </source>
</evidence>
<organism evidence="8 9">
    <name type="scientific">Acanthochromis polyacanthus</name>
    <name type="common">spiny chromis</name>
    <dbReference type="NCBI Taxonomy" id="80966"/>
    <lineage>
        <taxon>Eukaryota</taxon>
        <taxon>Metazoa</taxon>
        <taxon>Chordata</taxon>
        <taxon>Craniata</taxon>
        <taxon>Vertebrata</taxon>
        <taxon>Euteleostomi</taxon>
        <taxon>Actinopterygii</taxon>
        <taxon>Neopterygii</taxon>
        <taxon>Teleostei</taxon>
        <taxon>Neoteleostei</taxon>
        <taxon>Acanthomorphata</taxon>
        <taxon>Ovalentaria</taxon>
        <taxon>Pomacentridae</taxon>
        <taxon>Acanthochromis</taxon>
    </lineage>
</organism>
<dbReference type="InterPro" id="IPR011701">
    <property type="entry name" value="MFS"/>
</dbReference>
<dbReference type="InterPro" id="IPR036259">
    <property type="entry name" value="MFS_trans_sf"/>
</dbReference>
<feature type="transmembrane region" description="Helical" evidence="6">
    <location>
        <begin position="416"/>
        <end position="437"/>
    </location>
</feature>
<feature type="transmembrane region" description="Helical" evidence="6">
    <location>
        <begin position="328"/>
        <end position="348"/>
    </location>
</feature>
<protein>
    <submittedName>
        <fullName evidence="8">Solute carrier family 22 member 17</fullName>
    </submittedName>
</protein>
<dbReference type="GO" id="GO:0016020">
    <property type="term" value="C:membrane"/>
    <property type="evidence" value="ECO:0007669"/>
    <property type="project" value="UniProtKB-SubCell"/>
</dbReference>
<dbReference type="Pfam" id="PF07690">
    <property type="entry name" value="MFS_1"/>
    <property type="match status" value="1"/>
</dbReference>
<feature type="transmembrane region" description="Helical" evidence="6">
    <location>
        <begin position="133"/>
        <end position="152"/>
    </location>
</feature>
<keyword evidence="2 6" id="KW-0812">Transmembrane</keyword>
<comment type="subcellular location">
    <subcellularLocation>
        <location evidence="1">Membrane</location>
        <topology evidence="1">Multi-pass membrane protein</topology>
    </subcellularLocation>
</comment>
<feature type="transmembrane region" description="Helical" evidence="6">
    <location>
        <begin position="300"/>
        <end position="321"/>
    </location>
</feature>
<feature type="region of interest" description="Disordered" evidence="5">
    <location>
        <begin position="447"/>
        <end position="478"/>
    </location>
</feature>
<keyword evidence="4 6" id="KW-0472">Membrane</keyword>
<feature type="transmembrane region" description="Helical" evidence="6">
    <location>
        <begin position="384"/>
        <end position="404"/>
    </location>
</feature>
<feature type="domain" description="Major facilitator superfamily (MFS) profile" evidence="7">
    <location>
        <begin position="49"/>
        <end position="442"/>
    </location>
</feature>
<feature type="transmembrane region" description="Helical" evidence="6">
    <location>
        <begin position="107"/>
        <end position="124"/>
    </location>
</feature>
<evidence type="ECO:0000259" key="7">
    <source>
        <dbReference type="PROSITE" id="PS50850"/>
    </source>
</evidence>
<dbReference type="STRING" id="80966.ENSAPOP00000013499"/>
<feature type="transmembrane region" description="Helical" evidence="6">
    <location>
        <begin position="188"/>
        <end position="210"/>
    </location>
</feature>
<feature type="transmembrane region" description="Helical" evidence="6">
    <location>
        <begin position="158"/>
        <end position="176"/>
    </location>
</feature>